<dbReference type="InterPro" id="IPR001258">
    <property type="entry name" value="NHL_repeat"/>
</dbReference>
<dbReference type="PROSITE" id="PS51125">
    <property type="entry name" value="NHL"/>
    <property type="match status" value="1"/>
</dbReference>
<keyword evidence="2" id="KW-0862">Zinc</keyword>
<keyword evidence="1" id="KW-0677">Repeat</keyword>
<dbReference type="OrthoDB" id="6150715at2759"/>
<keyword evidence="6" id="KW-1185">Reference proteome</keyword>
<evidence type="ECO:0000256" key="1">
    <source>
        <dbReference type="ARBA" id="ARBA00022737"/>
    </source>
</evidence>
<accession>A0A6J8DY05</accession>
<dbReference type="InterPro" id="IPR000315">
    <property type="entry name" value="Znf_B-box"/>
</dbReference>
<dbReference type="EMBL" id="CACVKT020008141">
    <property type="protein sequence ID" value="CAC5413469.1"/>
    <property type="molecule type" value="Genomic_DNA"/>
</dbReference>
<protein>
    <recommendedName>
        <fullName evidence="4">B box-type domain-containing protein</fullName>
    </recommendedName>
</protein>
<evidence type="ECO:0000313" key="6">
    <source>
        <dbReference type="Proteomes" id="UP000507470"/>
    </source>
</evidence>
<keyword evidence="2" id="KW-0863">Zinc-finger</keyword>
<dbReference type="PROSITE" id="PS50119">
    <property type="entry name" value="ZF_BBOX"/>
    <property type="match status" value="1"/>
</dbReference>
<dbReference type="Pfam" id="PF00643">
    <property type="entry name" value="zf-B_box"/>
    <property type="match status" value="1"/>
</dbReference>
<organism evidence="5 6">
    <name type="scientific">Mytilus coruscus</name>
    <name type="common">Sea mussel</name>
    <dbReference type="NCBI Taxonomy" id="42192"/>
    <lineage>
        <taxon>Eukaryota</taxon>
        <taxon>Metazoa</taxon>
        <taxon>Spiralia</taxon>
        <taxon>Lophotrochozoa</taxon>
        <taxon>Mollusca</taxon>
        <taxon>Bivalvia</taxon>
        <taxon>Autobranchia</taxon>
        <taxon>Pteriomorphia</taxon>
        <taxon>Mytilida</taxon>
        <taxon>Mytiloidea</taxon>
        <taxon>Mytilidae</taxon>
        <taxon>Mytilinae</taxon>
        <taxon>Mytilus</taxon>
    </lineage>
</organism>
<dbReference type="SUPFAM" id="SSF101898">
    <property type="entry name" value="NHL repeat"/>
    <property type="match status" value="1"/>
</dbReference>
<sequence length="369" mass="41341">MATSMKRSSLRKSQAPVICYFCKGEEIHWKCEDCNVHMCNSCKVNVHQGLQSVQDHNVVSIQDIIESSLGSQEVTSVVFSSVLNSYTTTVPVVHTLLCSNDNFVYFTHFRLGQWSENNKFVKGKLLKSSIRTMQSFKRNIFDMAINKNDEIVFVDTDDTTIKTLSSSGNIKTVLDPSPMQITGIHVNRDNDLIAGLREKGPVFPAHDFSARQVRIFGSDYQRKITFEFDKKGNKLFTYAFRIRTDSRNIVYALDCLGEDNNGRVVAVDINGRLKFTYDGQNNLGIFKPQGITITQSNTIVVSDTGNSSIHVLNSKGQVLGLQLLFDDLGIRLSYSLCMDTEGHLLIGCGHGQNEKYGKIHVVKMTDSLL</sequence>
<feature type="repeat" description="NHL" evidence="3">
    <location>
        <begin position="274"/>
        <end position="315"/>
    </location>
</feature>
<feature type="domain" description="B box-type" evidence="4">
    <location>
        <begin position="14"/>
        <end position="61"/>
    </location>
</feature>
<dbReference type="Proteomes" id="UP000507470">
    <property type="component" value="Unassembled WGS sequence"/>
</dbReference>
<dbReference type="AlphaFoldDB" id="A0A6J8DY05"/>
<evidence type="ECO:0000256" key="2">
    <source>
        <dbReference type="PROSITE-ProRule" id="PRU00024"/>
    </source>
</evidence>
<dbReference type="SMART" id="SM00336">
    <property type="entry name" value="BBOX"/>
    <property type="match status" value="1"/>
</dbReference>
<name>A0A6J8DY05_MYTCO</name>
<evidence type="ECO:0000256" key="3">
    <source>
        <dbReference type="PROSITE-ProRule" id="PRU00504"/>
    </source>
</evidence>
<evidence type="ECO:0000313" key="5">
    <source>
        <dbReference type="EMBL" id="CAC5413469.1"/>
    </source>
</evidence>
<keyword evidence="2" id="KW-0479">Metal-binding</keyword>
<dbReference type="CDD" id="cd19757">
    <property type="entry name" value="Bbox1"/>
    <property type="match status" value="1"/>
</dbReference>
<dbReference type="Pfam" id="PF01436">
    <property type="entry name" value="NHL"/>
    <property type="match status" value="1"/>
</dbReference>
<reference evidence="5 6" key="1">
    <citation type="submission" date="2020-06" db="EMBL/GenBank/DDBJ databases">
        <authorList>
            <person name="Li R."/>
            <person name="Bekaert M."/>
        </authorList>
    </citation>
    <scope>NUCLEOTIDE SEQUENCE [LARGE SCALE GENOMIC DNA]</scope>
    <source>
        <strain evidence="6">wild</strain>
    </source>
</reference>
<gene>
    <name evidence="5" type="ORF">MCOR_46354</name>
</gene>
<dbReference type="Gene3D" id="2.120.10.30">
    <property type="entry name" value="TolB, C-terminal domain"/>
    <property type="match status" value="1"/>
</dbReference>
<evidence type="ECO:0000259" key="4">
    <source>
        <dbReference type="PROSITE" id="PS50119"/>
    </source>
</evidence>
<dbReference type="SUPFAM" id="SSF57845">
    <property type="entry name" value="B-box zinc-binding domain"/>
    <property type="match status" value="1"/>
</dbReference>
<proteinExistence type="predicted"/>
<dbReference type="InterPro" id="IPR011042">
    <property type="entry name" value="6-blade_b-propeller_TolB-like"/>
</dbReference>
<dbReference type="GO" id="GO:0008270">
    <property type="term" value="F:zinc ion binding"/>
    <property type="evidence" value="ECO:0007669"/>
    <property type="project" value="UniProtKB-KW"/>
</dbReference>